<dbReference type="Proteomes" id="UP001500556">
    <property type="component" value="Unassembled WGS sequence"/>
</dbReference>
<proteinExistence type="predicted"/>
<evidence type="ECO:0000256" key="1">
    <source>
        <dbReference type="SAM" id="Phobius"/>
    </source>
</evidence>
<feature type="transmembrane region" description="Helical" evidence="1">
    <location>
        <begin position="55"/>
        <end position="75"/>
    </location>
</feature>
<feature type="transmembrane region" description="Helical" evidence="1">
    <location>
        <begin position="96"/>
        <end position="113"/>
    </location>
</feature>
<feature type="transmembrane region" description="Helical" evidence="1">
    <location>
        <begin position="389"/>
        <end position="408"/>
    </location>
</feature>
<keyword evidence="1" id="KW-1133">Transmembrane helix</keyword>
<evidence type="ECO:0000313" key="2">
    <source>
        <dbReference type="EMBL" id="GAA4713423.1"/>
    </source>
</evidence>
<feature type="transmembrane region" description="Helical" evidence="1">
    <location>
        <begin position="290"/>
        <end position="308"/>
    </location>
</feature>
<keyword evidence="1" id="KW-0812">Transmembrane</keyword>
<dbReference type="EMBL" id="BAABLO010000001">
    <property type="protein sequence ID" value="GAA4713423.1"/>
    <property type="molecule type" value="Genomic_DNA"/>
</dbReference>
<name>A0ABP8XUG8_9MICO</name>
<dbReference type="RefSeq" id="WP_345501218.1">
    <property type="nucleotide sequence ID" value="NZ_BAABLO010000001.1"/>
</dbReference>
<feature type="transmembrane region" description="Helical" evidence="1">
    <location>
        <begin position="221"/>
        <end position="245"/>
    </location>
</feature>
<feature type="transmembrane region" description="Helical" evidence="1">
    <location>
        <begin position="183"/>
        <end position="201"/>
    </location>
</feature>
<dbReference type="Pfam" id="PF26314">
    <property type="entry name" value="MptA_B_family"/>
    <property type="match status" value="1"/>
</dbReference>
<protein>
    <recommendedName>
        <fullName evidence="4">DUF2029 domain-containing protein</fullName>
    </recommendedName>
</protein>
<feature type="transmembrane region" description="Helical" evidence="1">
    <location>
        <begin position="251"/>
        <end position="278"/>
    </location>
</feature>
<keyword evidence="3" id="KW-1185">Reference proteome</keyword>
<feature type="transmembrane region" description="Helical" evidence="1">
    <location>
        <begin position="349"/>
        <end position="368"/>
    </location>
</feature>
<organism evidence="2 3">
    <name type="scientific">Pedococcus ginsenosidimutans</name>
    <dbReference type="NCBI Taxonomy" id="490570"/>
    <lineage>
        <taxon>Bacteria</taxon>
        <taxon>Bacillati</taxon>
        <taxon>Actinomycetota</taxon>
        <taxon>Actinomycetes</taxon>
        <taxon>Micrococcales</taxon>
        <taxon>Intrasporangiaceae</taxon>
        <taxon>Pedococcus</taxon>
    </lineage>
</organism>
<reference evidence="3" key="1">
    <citation type="journal article" date="2019" name="Int. J. Syst. Evol. Microbiol.">
        <title>The Global Catalogue of Microorganisms (GCM) 10K type strain sequencing project: providing services to taxonomists for standard genome sequencing and annotation.</title>
        <authorList>
            <consortium name="The Broad Institute Genomics Platform"/>
            <consortium name="The Broad Institute Genome Sequencing Center for Infectious Disease"/>
            <person name="Wu L."/>
            <person name="Ma J."/>
        </authorList>
    </citation>
    <scope>NUCLEOTIDE SEQUENCE [LARGE SCALE GENOMIC DNA]</scope>
    <source>
        <strain evidence="3">JCM 18961</strain>
    </source>
</reference>
<sequence>MGATVRTRLGTAGVAASFVLLLLVGVSGPNAARPGLGPRGWAPGDLGWHLSSAGVTALLWAAYVVGALGVLGRLLDAARTPTAAVRVAVFLREWRVPLLLGVAALLTAPFGSADHTNYAAYGRITAGGGDPYLTPPDQWAAGDPVTSRVEPPWTHTVSIYGPFATALQALCSLVGGDNLRQTVWAWQVLVVVAWLAVRLLLRRAGADPRRVDTLWTLNPLVFGIGVLGAHVDLIAGALALAALVVAARSPLAAGLVGGLAVSTKVTCGVAGVALLLAWWVHERGSFVRRAVLVVVAALVVAVPLHLWAGPHVFDQLDRARRSISLATPWRLLFEWLAGGPLAAGTARTVVTSLSVVLAVVLVVVLARLTREPASPASTPTSTPASTTVAAARWLVVLSAAYALAAPYSLPWYDLLTWVALPLLAPGVLDVVLLVRLTTMGVAYVPGRVVGMTPSVERLTLGVRRRVAPWLVLAVWGWLSLAASRGSSRRPAPRPPAP</sequence>
<accession>A0ABP8XUG8</accession>
<evidence type="ECO:0008006" key="4">
    <source>
        <dbReference type="Google" id="ProtNLM"/>
    </source>
</evidence>
<comment type="caution">
    <text evidence="2">The sequence shown here is derived from an EMBL/GenBank/DDBJ whole genome shotgun (WGS) entry which is preliminary data.</text>
</comment>
<evidence type="ECO:0000313" key="3">
    <source>
        <dbReference type="Proteomes" id="UP001500556"/>
    </source>
</evidence>
<keyword evidence="1" id="KW-0472">Membrane</keyword>
<gene>
    <name evidence="2" type="ORF">GCM10025782_07060</name>
</gene>
<feature type="transmembrane region" description="Helical" evidence="1">
    <location>
        <begin position="414"/>
        <end position="434"/>
    </location>
</feature>